<dbReference type="Proteomes" id="UP000018731">
    <property type="component" value="Unassembled WGS sequence"/>
</dbReference>
<keyword evidence="1" id="KW-0175">Coiled coil</keyword>
<proteinExistence type="predicted"/>
<evidence type="ECO:0000256" key="1">
    <source>
        <dbReference type="SAM" id="Coils"/>
    </source>
</evidence>
<dbReference type="RefSeq" id="WP_023927392.1">
    <property type="nucleotide sequence ID" value="NZ_KI669454.1"/>
</dbReference>
<evidence type="ECO:0008006" key="6">
    <source>
        <dbReference type="Google" id="ProtNLM"/>
    </source>
</evidence>
<comment type="caution">
    <text evidence="4">The sequence shown here is derived from an EMBL/GenBank/DDBJ whole genome shotgun (WGS) entry which is preliminary data.</text>
</comment>
<dbReference type="PATRIC" id="fig|1357400.3.peg.917"/>
<feature type="coiled-coil region" evidence="1">
    <location>
        <begin position="411"/>
        <end position="438"/>
    </location>
</feature>
<feature type="compositionally biased region" description="Low complexity" evidence="2">
    <location>
        <begin position="49"/>
        <end position="67"/>
    </location>
</feature>
<reference evidence="4 5" key="1">
    <citation type="journal article" date="2014" name="Genome Announc.">
        <title>Draft genome sequences of six enterohepatic helicobacter species isolated from humans and one from rhesus macaques.</title>
        <authorList>
            <person name="Shen Z."/>
            <person name="Sheh A."/>
            <person name="Young S.K."/>
            <person name="Abouelliel A."/>
            <person name="Ward D.V."/>
            <person name="Earl A.M."/>
            <person name="Fox J.G."/>
        </authorList>
    </citation>
    <scope>NUCLEOTIDE SEQUENCE [LARGE SCALE GENOMIC DNA]</scope>
    <source>
        <strain evidence="4 5">MIT 99-5501</strain>
    </source>
</reference>
<feature type="chain" id="PRO_5004767397" description="Tetratricopeptide repeat-like domain-containing protein" evidence="3">
    <location>
        <begin position="45"/>
        <end position="528"/>
    </location>
</feature>
<dbReference type="AlphaFoldDB" id="V8CB09"/>
<sequence length="528" mass="58938">MKTHSQSIQITKDSKGSAKVAKCAFAKFALSCAMSCVCICGVLAEPTSTKNTQKDTTANTTKSTNSTPNEATPKKTKTTDEESAFASSIQDSKTTTAQIALRQPYNDLETALPSEDFGENFTLPKIADSSMDLLLLQGADDLYHSNFAESLENFLLLYDKTKEPYYAKLAAQAALGKGDIQTAFSLANLYVEQSGDENDVIINKILADAFVQNGQMDKAIIALEKVKKLEDTEALNDVLANLYMLQKQLPKALSLFEELYEKTKNPEVLKKILVIFLSQEKTQKALGVLSEHLLSEGCEDLFCEEALSFYVDSNALNMAKAVFEKIYQKSPTIPNATNYMRVLVALKQYQEAQGIAQSFPFDQGLLLDLYVMQGDFEKARDLSAQIYAQSKNPRFLALEAIYGLGEGEIAKESAIEAIKKLEKSIKERKKELQSNKQKPTNQDAFFYNFCGYLMIDFDIDLKRGIEYVKEALLVEPYSISYIDSLAWGYYKLGDCTKASQIFGQIPQNRVEKEPELKAHSMQINACRK</sequence>
<dbReference type="InterPro" id="IPR011990">
    <property type="entry name" value="TPR-like_helical_dom_sf"/>
</dbReference>
<name>V8CB09_9HELI</name>
<dbReference type="STRING" id="1357400.HMPREF2086_00667"/>
<keyword evidence="5" id="KW-1185">Reference proteome</keyword>
<dbReference type="eggNOG" id="COG0457">
    <property type="taxonomic scope" value="Bacteria"/>
</dbReference>
<dbReference type="OrthoDB" id="9766710at2"/>
<keyword evidence="3" id="KW-0732">Signal</keyword>
<feature type="region of interest" description="Disordered" evidence="2">
    <location>
        <begin position="49"/>
        <end position="91"/>
    </location>
</feature>
<protein>
    <recommendedName>
        <fullName evidence="6">Tetratricopeptide repeat-like domain-containing protein</fullName>
    </recommendedName>
</protein>
<feature type="signal peptide" evidence="3">
    <location>
        <begin position="1"/>
        <end position="44"/>
    </location>
</feature>
<dbReference type="EMBL" id="AZJI01000004">
    <property type="protein sequence ID" value="ETD23921.1"/>
    <property type="molecule type" value="Genomic_DNA"/>
</dbReference>
<dbReference type="HOGENOM" id="CLU_038918_0_0_7"/>
<organism evidence="4 5">
    <name type="scientific">Helicobacter macacae MIT 99-5501</name>
    <dbReference type="NCBI Taxonomy" id="1357400"/>
    <lineage>
        <taxon>Bacteria</taxon>
        <taxon>Pseudomonadati</taxon>
        <taxon>Campylobacterota</taxon>
        <taxon>Epsilonproteobacteria</taxon>
        <taxon>Campylobacterales</taxon>
        <taxon>Helicobacteraceae</taxon>
        <taxon>Helicobacter</taxon>
    </lineage>
</organism>
<accession>V8CB09</accession>
<evidence type="ECO:0000313" key="5">
    <source>
        <dbReference type="Proteomes" id="UP000018731"/>
    </source>
</evidence>
<dbReference type="SUPFAM" id="SSF48452">
    <property type="entry name" value="TPR-like"/>
    <property type="match status" value="1"/>
</dbReference>
<dbReference type="Gene3D" id="1.25.40.10">
    <property type="entry name" value="Tetratricopeptide repeat domain"/>
    <property type="match status" value="2"/>
</dbReference>
<evidence type="ECO:0000256" key="3">
    <source>
        <dbReference type="SAM" id="SignalP"/>
    </source>
</evidence>
<gene>
    <name evidence="4" type="ORF">HMPREF2086_00667</name>
</gene>
<evidence type="ECO:0000256" key="2">
    <source>
        <dbReference type="SAM" id="MobiDB-lite"/>
    </source>
</evidence>
<evidence type="ECO:0000313" key="4">
    <source>
        <dbReference type="EMBL" id="ETD23921.1"/>
    </source>
</evidence>